<feature type="region of interest" description="Disordered" evidence="1">
    <location>
        <begin position="130"/>
        <end position="161"/>
    </location>
</feature>
<evidence type="ECO:0000313" key="3">
    <source>
        <dbReference type="EMBL" id="TQN43482.1"/>
    </source>
</evidence>
<accession>A0A543PHC1</accession>
<feature type="region of interest" description="Disordered" evidence="1">
    <location>
        <begin position="80"/>
        <end position="103"/>
    </location>
</feature>
<feature type="transmembrane region" description="Helical" evidence="2">
    <location>
        <begin position="195"/>
        <end position="212"/>
    </location>
</feature>
<dbReference type="Proteomes" id="UP000319865">
    <property type="component" value="Unassembled WGS sequence"/>
</dbReference>
<evidence type="ECO:0000256" key="1">
    <source>
        <dbReference type="SAM" id="MobiDB-lite"/>
    </source>
</evidence>
<evidence type="ECO:0008006" key="5">
    <source>
        <dbReference type="Google" id="ProtNLM"/>
    </source>
</evidence>
<keyword evidence="2" id="KW-1133">Transmembrane helix</keyword>
<organism evidence="3 4">
    <name type="scientific">Blastococcus colisei</name>
    <dbReference type="NCBI Taxonomy" id="1564162"/>
    <lineage>
        <taxon>Bacteria</taxon>
        <taxon>Bacillati</taxon>
        <taxon>Actinomycetota</taxon>
        <taxon>Actinomycetes</taxon>
        <taxon>Geodermatophilales</taxon>
        <taxon>Geodermatophilaceae</taxon>
        <taxon>Blastococcus</taxon>
    </lineage>
</organism>
<evidence type="ECO:0000313" key="4">
    <source>
        <dbReference type="Proteomes" id="UP000319865"/>
    </source>
</evidence>
<reference evidence="3 4" key="1">
    <citation type="submission" date="2019-06" db="EMBL/GenBank/DDBJ databases">
        <title>Sequencing the genomes of 1000 actinobacteria strains.</title>
        <authorList>
            <person name="Klenk H.-P."/>
        </authorList>
    </citation>
    <scope>NUCLEOTIDE SEQUENCE [LARGE SCALE GENOMIC DNA]</scope>
    <source>
        <strain evidence="3 4">DSM 46837</strain>
    </source>
</reference>
<comment type="caution">
    <text evidence="3">The sequence shown here is derived from an EMBL/GenBank/DDBJ whole genome shotgun (WGS) entry which is preliminary data.</text>
</comment>
<dbReference type="AlphaFoldDB" id="A0A543PHC1"/>
<gene>
    <name evidence="3" type="ORF">FHU33_2929</name>
</gene>
<keyword evidence="2" id="KW-0472">Membrane</keyword>
<keyword evidence="4" id="KW-1185">Reference proteome</keyword>
<protein>
    <recommendedName>
        <fullName evidence="5">DUF308 domain-containing protein</fullName>
    </recommendedName>
</protein>
<keyword evidence="2" id="KW-0812">Transmembrane</keyword>
<feature type="transmembrane region" description="Helical" evidence="2">
    <location>
        <begin position="170"/>
        <end position="189"/>
    </location>
</feature>
<dbReference type="OrthoDB" id="5194081at2"/>
<dbReference type="EMBL" id="VFQE01000001">
    <property type="protein sequence ID" value="TQN43482.1"/>
    <property type="molecule type" value="Genomic_DNA"/>
</dbReference>
<proteinExistence type="predicted"/>
<feature type="compositionally biased region" description="Basic and acidic residues" evidence="1">
    <location>
        <begin position="145"/>
        <end position="155"/>
    </location>
</feature>
<name>A0A543PHC1_9ACTN</name>
<dbReference type="RefSeq" id="WP_142025969.1">
    <property type="nucleotide sequence ID" value="NZ_VFQE01000001.1"/>
</dbReference>
<sequence length="229" mass="24449">MTVRRGRGRRDNGLQATLWSPLRDVDPRIGEHLLDLLHAVGIAAYLEPSADVEPYTRTVSLPSPPSDRLFVDRSRRAEARTVVDQHAPPVDVPPAPAPEPATARRELDEDAEWARIVSAYEAEHGRAVVEDEPADSAPPPPHELPVLDRPDEHFEPPPPPPIPAPAPASLYAVLLIVAGVLVIAAPGILELSADLGLLIGVAGIAGGVVLLVSRMRDRSEDDGDDGAVV</sequence>
<feature type="compositionally biased region" description="Pro residues" evidence="1">
    <location>
        <begin position="90"/>
        <end position="99"/>
    </location>
</feature>
<evidence type="ECO:0000256" key="2">
    <source>
        <dbReference type="SAM" id="Phobius"/>
    </source>
</evidence>